<proteinExistence type="predicted"/>
<dbReference type="InterPro" id="IPR053781">
    <property type="entry name" value="F-box_AtFBL13-like"/>
</dbReference>
<dbReference type="InterPro" id="IPR032675">
    <property type="entry name" value="LRR_dom_sf"/>
</dbReference>
<evidence type="ECO:0000313" key="3">
    <source>
        <dbReference type="RefSeq" id="XP_010512852.2"/>
    </source>
</evidence>
<feature type="domain" description="F-box" evidence="1">
    <location>
        <begin position="12"/>
        <end position="59"/>
    </location>
</feature>
<reference evidence="3" key="2">
    <citation type="submission" date="2025-08" db="UniProtKB">
        <authorList>
            <consortium name="RefSeq"/>
        </authorList>
    </citation>
    <scope>IDENTIFICATION</scope>
    <source>
        <tissue evidence="3">Leaf</tissue>
    </source>
</reference>
<accession>A0ABM0ZAR0</accession>
<organism evidence="2 3">
    <name type="scientific">Camelina sativa</name>
    <name type="common">False flax</name>
    <name type="synonym">Myagrum sativum</name>
    <dbReference type="NCBI Taxonomy" id="90675"/>
    <lineage>
        <taxon>Eukaryota</taxon>
        <taxon>Viridiplantae</taxon>
        <taxon>Streptophyta</taxon>
        <taxon>Embryophyta</taxon>
        <taxon>Tracheophyta</taxon>
        <taxon>Spermatophyta</taxon>
        <taxon>Magnoliopsida</taxon>
        <taxon>eudicotyledons</taxon>
        <taxon>Gunneridae</taxon>
        <taxon>Pentapetalae</taxon>
        <taxon>rosids</taxon>
        <taxon>malvids</taxon>
        <taxon>Brassicales</taxon>
        <taxon>Brassicaceae</taxon>
        <taxon>Camelineae</taxon>
        <taxon>Camelina</taxon>
    </lineage>
</organism>
<gene>
    <name evidence="3" type="primary">LOC104788768</name>
</gene>
<evidence type="ECO:0000313" key="2">
    <source>
        <dbReference type="Proteomes" id="UP000694864"/>
    </source>
</evidence>
<reference evidence="2" key="1">
    <citation type="journal article" date="2014" name="Nat. Commun.">
        <title>The emerging biofuel crop Camelina sativa retains a highly undifferentiated hexaploid genome structure.</title>
        <authorList>
            <person name="Kagale S."/>
            <person name="Koh C."/>
            <person name="Nixon J."/>
            <person name="Bollina V."/>
            <person name="Clarke W.E."/>
            <person name="Tuteja R."/>
            <person name="Spillane C."/>
            <person name="Robinson S.J."/>
            <person name="Links M.G."/>
            <person name="Clarke C."/>
            <person name="Higgins E.E."/>
            <person name="Huebert T."/>
            <person name="Sharpe A.G."/>
            <person name="Parkin I.A."/>
        </authorList>
    </citation>
    <scope>NUCLEOTIDE SEQUENCE [LARGE SCALE GENOMIC DNA]</scope>
    <source>
        <strain evidence="2">cv. DH55</strain>
    </source>
</reference>
<dbReference type="Gene3D" id="3.80.10.10">
    <property type="entry name" value="Ribonuclease Inhibitor"/>
    <property type="match status" value="1"/>
</dbReference>
<dbReference type="CDD" id="cd22160">
    <property type="entry name" value="F-box_AtFBL13-like"/>
    <property type="match status" value="1"/>
</dbReference>
<dbReference type="PROSITE" id="PS50181">
    <property type="entry name" value="FBOX"/>
    <property type="match status" value="1"/>
</dbReference>
<dbReference type="InterPro" id="IPR055294">
    <property type="entry name" value="FBL60-like"/>
</dbReference>
<dbReference type="PANTHER" id="PTHR31293:SF22">
    <property type="entry name" value="BNAC06G06520D PROTEIN"/>
    <property type="match status" value="1"/>
</dbReference>
<dbReference type="SUPFAM" id="SSF81383">
    <property type="entry name" value="F-box domain"/>
    <property type="match status" value="1"/>
</dbReference>
<dbReference type="SUPFAM" id="SSF52047">
    <property type="entry name" value="RNI-like"/>
    <property type="match status" value="1"/>
</dbReference>
<protein>
    <submittedName>
        <fullName evidence="3">F-box/LRR-repeat protein At5g25860</fullName>
    </submittedName>
</protein>
<dbReference type="GeneID" id="104788768"/>
<evidence type="ECO:0000259" key="1">
    <source>
        <dbReference type="PROSITE" id="PS50181"/>
    </source>
</evidence>
<sequence>MDSKKVKSGSRDAIINSFPDEILAKILSFLPTKRAASTSLISKRWRYLFPLMFQLFASQHHLLFDYSDLVYPEEGKRERGDVHESFRDFVDKTLSRCNSVKKLSLKCPRSSPTTETDQWLRRALELGVVDLDLRIPLCFTSCWQVMPTSFFTIKTLVKLTLEIERGPHRTHIYENVFLPVLKSLFLHAVYYTCATLCDKFLPGCPVLEELFLNYCSTPLYERSIYSISHKTLKRLTLNYNNTIPHCRIMRFNTPSLVYLDFSGSAPTPCSTAKFVDSLVEAKQDVFLDSNPNLTEQDVELKRQYEAYMNLCTIMHWMRNVKTLSLASASVKYMYSRCVALPFFSNLVKLHFESNTQQGWEVLRRMLNKSSKLETLILKGLRCVSSEGVCIDRNEAVKVLEIYGFRGSGREVRQVKCFLREMQCLQVLKVETDADDYKKLLLMNYLILGLPKRSSKLKILFL</sequence>
<dbReference type="Pfam" id="PF24758">
    <property type="entry name" value="LRR_At5g56370"/>
    <property type="match status" value="1"/>
</dbReference>
<dbReference type="Gene3D" id="1.20.1280.50">
    <property type="match status" value="1"/>
</dbReference>
<dbReference type="InterPro" id="IPR036047">
    <property type="entry name" value="F-box-like_dom_sf"/>
</dbReference>
<dbReference type="InterPro" id="IPR001810">
    <property type="entry name" value="F-box_dom"/>
</dbReference>
<dbReference type="RefSeq" id="XP_010512852.2">
    <property type="nucleotide sequence ID" value="XM_010514550.2"/>
</dbReference>
<dbReference type="Proteomes" id="UP000694864">
    <property type="component" value="Chromosome 5"/>
</dbReference>
<dbReference type="SMART" id="SM00579">
    <property type="entry name" value="FBD"/>
    <property type="match status" value="1"/>
</dbReference>
<dbReference type="Pfam" id="PF00646">
    <property type="entry name" value="F-box"/>
    <property type="match status" value="1"/>
</dbReference>
<name>A0ABM0ZAR0_CAMSA</name>
<keyword evidence="2" id="KW-1185">Reference proteome</keyword>
<dbReference type="PANTHER" id="PTHR31293">
    <property type="entry name" value="RNI-LIKE SUPERFAMILY PROTEIN"/>
    <property type="match status" value="1"/>
</dbReference>
<dbReference type="InterPro" id="IPR006566">
    <property type="entry name" value="FBD"/>
</dbReference>
<dbReference type="InterPro" id="IPR055411">
    <property type="entry name" value="LRR_FXL15/At3g58940/PEG3-like"/>
</dbReference>